<evidence type="ECO:0000256" key="4">
    <source>
        <dbReference type="RuleBase" id="RU369103"/>
    </source>
</evidence>
<dbReference type="Gene3D" id="1.20.1280.50">
    <property type="match status" value="1"/>
</dbReference>
<accession>A0A4U5VHP3</accession>
<evidence type="ECO:0000256" key="5">
    <source>
        <dbReference type="SAM" id="MobiDB-lite"/>
    </source>
</evidence>
<dbReference type="InterPro" id="IPR045081">
    <property type="entry name" value="AN32"/>
</dbReference>
<dbReference type="EMBL" id="CM014095">
    <property type="protein sequence ID" value="TKS87260.1"/>
    <property type="molecule type" value="Genomic_DNA"/>
</dbReference>
<dbReference type="PANTHER" id="PTHR11375">
    <property type="entry name" value="ACIDIC LEUCINE-RICH NUCLEAR PHOSPHOPROTEIN 32"/>
    <property type="match status" value="1"/>
</dbReference>
<comment type="function">
    <text evidence="4">Multifunctional protein that is involved in the regulation of many processes.</text>
</comment>
<dbReference type="InterPro" id="IPR036047">
    <property type="entry name" value="F-box-like_dom_sf"/>
</dbReference>
<name>A0A4U5VHP3_COLLU</name>
<dbReference type="AlphaFoldDB" id="A0A4U5VHP3"/>
<comment type="subcellular location">
    <subcellularLocation>
        <location evidence="4">Nucleus</location>
    </subcellularLocation>
</comment>
<dbReference type="SMART" id="SM00256">
    <property type="entry name" value="FBOX"/>
    <property type="match status" value="1"/>
</dbReference>
<feature type="domain" description="F-box" evidence="6">
    <location>
        <begin position="1"/>
        <end position="47"/>
    </location>
</feature>
<keyword evidence="1 4" id="KW-0433">Leucine-rich repeat</keyword>
<dbReference type="GO" id="GO:0042393">
    <property type="term" value="F:histone binding"/>
    <property type="evidence" value="ECO:0007669"/>
    <property type="project" value="TreeGrafter"/>
</dbReference>
<dbReference type="SUPFAM" id="SSF81383">
    <property type="entry name" value="F-box domain"/>
    <property type="match status" value="1"/>
</dbReference>
<dbReference type="SUPFAM" id="SSF52047">
    <property type="entry name" value="RNI-like"/>
    <property type="match status" value="1"/>
</dbReference>
<proteinExistence type="inferred from homology"/>
<dbReference type="PANTHER" id="PTHR11375:SF0">
    <property type="entry name" value="ACIDIC LEUCINE-RICH NUCLEAR PHOSPHOPROTEIN 32 FAMILY MEMBER A"/>
    <property type="match status" value="1"/>
</dbReference>
<dbReference type="InterPro" id="IPR001810">
    <property type="entry name" value="F-box_dom"/>
</dbReference>
<gene>
    <name evidence="7" type="ORF">D9C73_021384</name>
</gene>
<dbReference type="InterPro" id="IPR032675">
    <property type="entry name" value="LRR_dom_sf"/>
</dbReference>
<evidence type="ECO:0000256" key="2">
    <source>
        <dbReference type="ARBA" id="ARBA00022737"/>
    </source>
</evidence>
<dbReference type="GO" id="GO:0005634">
    <property type="term" value="C:nucleus"/>
    <property type="evidence" value="ECO:0007669"/>
    <property type="project" value="UniProtKB-SubCell"/>
</dbReference>
<organism evidence="7 8">
    <name type="scientific">Collichthys lucidus</name>
    <name type="common">Big head croaker</name>
    <name type="synonym">Sciaena lucida</name>
    <dbReference type="NCBI Taxonomy" id="240159"/>
    <lineage>
        <taxon>Eukaryota</taxon>
        <taxon>Metazoa</taxon>
        <taxon>Chordata</taxon>
        <taxon>Craniata</taxon>
        <taxon>Vertebrata</taxon>
        <taxon>Euteleostomi</taxon>
        <taxon>Actinopterygii</taxon>
        <taxon>Neopterygii</taxon>
        <taxon>Teleostei</taxon>
        <taxon>Neoteleostei</taxon>
        <taxon>Acanthomorphata</taxon>
        <taxon>Eupercaria</taxon>
        <taxon>Sciaenidae</taxon>
        <taxon>Collichthys</taxon>
    </lineage>
</organism>
<dbReference type="Proteomes" id="UP000298787">
    <property type="component" value="Chromosome 18"/>
</dbReference>
<dbReference type="STRING" id="240159.A0A4U5VHP3"/>
<evidence type="ECO:0000259" key="6">
    <source>
        <dbReference type="PROSITE" id="PS50181"/>
    </source>
</evidence>
<feature type="compositionally biased region" description="Acidic residues" evidence="5">
    <location>
        <begin position="422"/>
        <end position="522"/>
    </location>
</feature>
<comment type="similarity">
    <text evidence="3 4">Belongs to the ANP32 family.</text>
</comment>
<sequence length="522" mass="60168">MEQLQRLPPELWVSIFSYLSTEDRHVVRTCCRYLKRLVDHPSLWRADTVLLSDLRRYTYGFWDTLRHRKLTRVAVRHLRRKEWRRLVKFLPSLTAIVFVDGGRLYREKYLENLARFPALRDFGVRNATWDEPMLGRSLSEQLRDRLTHLSVCNIRLTCTVEFINTVSQLVNLRYLLFHQQGEGYGLDTVRPVPCAAFHNLLLHLKKLQHLSWGMRGEPPEPLPEDYLSPADPEQPGAFRYGGPALTSLELVDYPETLLPENALRSLTSLRSLSVRYRYIREGVECRLRTWLSGNSLAVYTTTIPSSVTRLTLRVAITLKDMDSIAPKVPALEHLDIEQNRSSGSLCRRIPMLFPQLRTLRIREPEKDLLSLHRLRHLVQLELLVERSFILRDYLNGHPWPSPGVQELINQLRELSENRITVDEDADEQDEDAGEEDEDAGEEDEDAGEEDEDADEEDEDAGEEDEDAGEEDEDADEEDEDAGEEDEDAGEEDEDAGEEDEDAGEEDEDANEEDEDAGEEDEV</sequence>
<keyword evidence="4" id="KW-0539">Nucleus</keyword>
<evidence type="ECO:0000256" key="1">
    <source>
        <dbReference type="ARBA" id="ARBA00022614"/>
    </source>
</evidence>
<dbReference type="Pfam" id="PF12937">
    <property type="entry name" value="F-box-like"/>
    <property type="match status" value="1"/>
</dbReference>
<evidence type="ECO:0000313" key="7">
    <source>
        <dbReference type="EMBL" id="TKS87260.1"/>
    </source>
</evidence>
<dbReference type="PROSITE" id="PS50181">
    <property type="entry name" value="FBOX"/>
    <property type="match status" value="1"/>
</dbReference>
<reference evidence="7 8" key="1">
    <citation type="submission" date="2019-01" db="EMBL/GenBank/DDBJ databases">
        <title>Genome Assembly of Collichthys lucidus.</title>
        <authorList>
            <person name="Cai M."/>
            <person name="Xiao S."/>
        </authorList>
    </citation>
    <scope>NUCLEOTIDE SEQUENCE [LARGE SCALE GENOMIC DNA]</scope>
    <source>
        <strain evidence="7">JT15FE1705JMU</strain>
        <tissue evidence="7">Muscle</tissue>
    </source>
</reference>
<evidence type="ECO:0000256" key="3">
    <source>
        <dbReference type="ARBA" id="ARBA00025777"/>
    </source>
</evidence>
<protein>
    <recommendedName>
        <fullName evidence="4">Acidic leucine-rich nuclear phosphoprotein 32 family member</fullName>
    </recommendedName>
</protein>
<keyword evidence="8" id="KW-1185">Reference proteome</keyword>
<evidence type="ECO:0000313" key="8">
    <source>
        <dbReference type="Proteomes" id="UP000298787"/>
    </source>
</evidence>
<dbReference type="Gene3D" id="3.80.10.10">
    <property type="entry name" value="Ribonuclease Inhibitor"/>
    <property type="match status" value="1"/>
</dbReference>
<keyword evidence="2" id="KW-0677">Repeat</keyword>
<feature type="region of interest" description="Disordered" evidence="5">
    <location>
        <begin position="419"/>
        <end position="522"/>
    </location>
</feature>